<organism evidence="6 7">
    <name type="scientific">Actinomadura napierensis</name>
    <dbReference type="NCBI Taxonomy" id="267854"/>
    <lineage>
        <taxon>Bacteria</taxon>
        <taxon>Bacillati</taxon>
        <taxon>Actinomycetota</taxon>
        <taxon>Actinomycetes</taxon>
        <taxon>Streptosporangiales</taxon>
        <taxon>Thermomonosporaceae</taxon>
        <taxon>Actinomadura</taxon>
    </lineage>
</organism>
<dbReference type="InterPro" id="IPR022643">
    <property type="entry name" value="De-COase2_C"/>
</dbReference>
<evidence type="ECO:0000259" key="5">
    <source>
        <dbReference type="Pfam" id="PF02784"/>
    </source>
</evidence>
<dbReference type="CDD" id="cd06843">
    <property type="entry name" value="PLPDE_III_PvsE_like"/>
    <property type="match status" value="1"/>
</dbReference>
<evidence type="ECO:0000259" key="4">
    <source>
        <dbReference type="Pfam" id="PF00278"/>
    </source>
</evidence>
<dbReference type="Gene3D" id="2.40.37.10">
    <property type="entry name" value="Lyase, Ornithine Decarboxylase, Chain A, domain 1"/>
    <property type="match status" value="1"/>
</dbReference>
<evidence type="ECO:0000313" key="7">
    <source>
        <dbReference type="Proteomes" id="UP001501020"/>
    </source>
</evidence>
<feature type="domain" description="Orn/DAP/Arg decarboxylase 2 C-terminal" evidence="4">
    <location>
        <begin position="23"/>
        <end position="362"/>
    </location>
</feature>
<dbReference type="InterPro" id="IPR009006">
    <property type="entry name" value="Ala_racemase/Decarboxylase_C"/>
</dbReference>
<name>A0ABN3AFV3_9ACTN</name>
<evidence type="ECO:0000256" key="2">
    <source>
        <dbReference type="ARBA" id="ARBA00022898"/>
    </source>
</evidence>
<comment type="similarity">
    <text evidence="3">Belongs to the Orn/Lys/Arg decarboxylase class-II family.</text>
</comment>
<proteinExistence type="inferred from homology"/>
<protein>
    <submittedName>
        <fullName evidence="6">Type III PLP-dependent enzyme</fullName>
    </submittedName>
</protein>
<evidence type="ECO:0000256" key="1">
    <source>
        <dbReference type="ARBA" id="ARBA00001933"/>
    </source>
</evidence>
<keyword evidence="2" id="KW-0663">Pyridoxal phosphate</keyword>
<dbReference type="PANTHER" id="PTHR43727">
    <property type="entry name" value="DIAMINOPIMELATE DECARBOXYLASE"/>
    <property type="match status" value="1"/>
</dbReference>
<comment type="cofactor">
    <cofactor evidence="1">
        <name>pyridoxal 5'-phosphate</name>
        <dbReference type="ChEBI" id="CHEBI:597326"/>
    </cofactor>
</comment>
<dbReference type="Pfam" id="PF02784">
    <property type="entry name" value="Orn_Arg_deC_N"/>
    <property type="match status" value="1"/>
</dbReference>
<sequence length="386" mass="41693">MITRLVEDKAKALATSAELPAFVYDLTALREHAAEVKTALSVPGGPEIFYAAKANPDVPILQALAPYVDGIEVASGGELAHVREALPDARLAFGGPGKTDRELELALKLGVERIHVESPHELARLAQIADAAGQDVDVLLRVNLAGDRSGVALAMIGPFGMDPDLIETCREILTTSLRVRLRGIHAHLASGLDASAMVRQSAEILDWGRAWLDKIGHDGPREFNVGGGMAVDYGSPNDRFDWKQYGQDVAALARPGETLRIEPGRSISVYSGWYVTDVLDVKQAHGQWYAVVRGGTMHIRTPVTKQHNHPFVVLKGSGDGPQATDKPVTLVGQLCTPKDVFARDVPTESIAVGDLAAFSMAGAYAWNISHHDFLMHPKPTFHYLDV</sequence>
<comment type="caution">
    <text evidence="6">The sequence shown here is derived from an EMBL/GenBank/DDBJ whole genome shotgun (WGS) entry which is preliminary data.</text>
</comment>
<dbReference type="InterPro" id="IPR029066">
    <property type="entry name" value="PLP-binding_barrel"/>
</dbReference>
<dbReference type="InterPro" id="IPR022644">
    <property type="entry name" value="De-COase2_N"/>
</dbReference>
<reference evidence="6 7" key="1">
    <citation type="journal article" date="2019" name="Int. J. Syst. Evol. Microbiol.">
        <title>The Global Catalogue of Microorganisms (GCM) 10K type strain sequencing project: providing services to taxonomists for standard genome sequencing and annotation.</title>
        <authorList>
            <consortium name="The Broad Institute Genomics Platform"/>
            <consortium name="The Broad Institute Genome Sequencing Center for Infectious Disease"/>
            <person name="Wu L."/>
            <person name="Ma J."/>
        </authorList>
    </citation>
    <scope>NUCLEOTIDE SEQUENCE [LARGE SCALE GENOMIC DNA]</scope>
    <source>
        <strain evidence="6 7">JCM 13850</strain>
    </source>
</reference>
<dbReference type="SUPFAM" id="SSF50621">
    <property type="entry name" value="Alanine racemase C-terminal domain-like"/>
    <property type="match status" value="1"/>
</dbReference>
<gene>
    <name evidence="6" type="ORF">GCM10009727_85790</name>
</gene>
<evidence type="ECO:0000256" key="3">
    <source>
        <dbReference type="RuleBase" id="RU003737"/>
    </source>
</evidence>
<feature type="domain" description="Orn/DAP/Arg decarboxylase 2 N-terminal" evidence="5">
    <location>
        <begin position="29"/>
        <end position="267"/>
    </location>
</feature>
<dbReference type="PANTHER" id="PTHR43727:SF2">
    <property type="entry name" value="GROUP IV DECARBOXYLASE"/>
    <property type="match status" value="1"/>
</dbReference>
<dbReference type="EMBL" id="BAAAMR010000135">
    <property type="protein sequence ID" value="GAA2166323.1"/>
    <property type="molecule type" value="Genomic_DNA"/>
</dbReference>
<dbReference type="SUPFAM" id="SSF51419">
    <property type="entry name" value="PLP-binding barrel"/>
    <property type="match status" value="1"/>
</dbReference>
<accession>A0ABN3AFV3</accession>
<dbReference type="Proteomes" id="UP001501020">
    <property type="component" value="Unassembled WGS sequence"/>
</dbReference>
<evidence type="ECO:0000313" key="6">
    <source>
        <dbReference type="EMBL" id="GAA2166323.1"/>
    </source>
</evidence>
<dbReference type="InterPro" id="IPR000183">
    <property type="entry name" value="Orn/DAP/Arg_de-COase"/>
</dbReference>
<keyword evidence="7" id="KW-1185">Reference proteome</keyword>
<dbReference type="Pfam" id="PF00278">
    <property type="entry name" value="Orn_DAP_Arg_deC"/>
    <property type="match status" value="1"/>
</dbReference>
<dbReference type="RefSeq" id="WP_344282029.1">
    <property type="nucleotide sequence ID" value="NZ_BAAAMR010000135.1"/>
</dbReference>
<dbReference type="Gene3D" id="3.20.20.10">
    <property type="entry name" value="Alanine racemase"/>
    <property type="match status" value="1"/>
</dbReference>
<dbReference type="PRINTS" id="PR01179">
    <property type="entry name" value="ODADCRBXLASE"/>
</dbReference>